<dbReference type="InterPro" id="IPR034164">
    <property type="entry name" value="Pepsin-like_dom"/>
</dbReference>
<dbReference type="CDD" id="cd05471">
    <property type="entry name" value="pepsin_like"/>
    <property type="match status" value="1"/>
</dbReference>
<dbReference type="InterPro" id="IPR001969">
    <property type="entry name" value="Aspartic_peptidase_AS"/>
</dbReference>
<dbReference type="PANTHER" id="PTHR47966:SF51">
    <property type="entry name" value="BETA-SITE APP-CLEAVING ENZYME, ISOFORM A-RELATED"/>
    <property type="match status" value="1"/>
</dbReference>
<dbReference type="PANTHER" id="PTHR47966">
    <property type="entry name" value="BETA-SITE APP-CLEAVING ENZYME, ISOFORM A-RELATED"/>
    <property type="match status" value="1"/>
</dbReference>
<dbReference type="InParanoid" id="A0A401GE83"/>
<dbReference type="Gene3D" id="2.40.70.10">
    <property type="entry name" value="Acid Proteases"/>
    <property type="match status" value="2"/>
</dbReference>
<keyword evidence="3 6" id="KW-0064">Aspartyl protease</keyword>
<dbReference type="SUPFAM" id="SSF50630">
    <property type="entry name" value="Acid proteases"/>
    <property type="match status" value="1"/>
</dbReference>
<dbReference type="EMBL" id="BFAD01000003">
    <property type="protein sequence ID" value="GBE80489.1"/>
    <property type="molecule type" value="Genomic_DNA"/>
</dbReference>
<dbReference type="FunFam" id="2.40.70.10:FF:000115">
    <property type="entry name" value="Lysosomal aspartic protease"/>
    <property type="match status" value="1"/>
</dbReference>
<feature type="region of interest" description="Disordered" evidence="7">
    <location>
        <begin position="417"/>
        <end position="471"/>
    </location>
</feature>
<dbReference type="InterPro" id="IPR033121">
    <property type="entry name" value="PEPTIDASE_A1"/>
</dbReference>
<gene>
    <name evidence="10" type="ORF">SCP_0302040</name>
</gene>
<dbReference type="FunCoup" id="A0A401GE83">
    <property type="interactions" value="50"/>
</dbReference>
<keyword evidence="2 6" id="KW-0645">Protease</keyword>
<sequence length="497" mass="50327">MLYYPGLQLLLFAALVAAEPLHVSMNRKRNPSLAAYAASAERIRARYGFETLSSKLQKRGQTAGIPITDQDSDVSYTGTVTAGTPPQDFSVILDTGSSDLWFPVTNCSTCPVGPAFDPSVSTSLKIPEVNGQAYAVTIPYGSGTVAGVLVQDTITMGGFSIAQQAFVAVEDMTSGVLHGTAAGLMGLAFQSLASTQSMPFWQALISGNQLSNPEMSFWLTRFNGDANAAGQEYGGVFTLGGTNSSLYTGNIEFHDMANGTSNPTFWLLSVSGVTVQGKPVTIGGGSDALAAIDTGTTLIGAPTDAVQAIYSAIPGSQALTGQNEGFYSFPCTTTVNVSLSFGGRSWPIDPTDMNLGTLDAGQCMGGVFDVTLGANVGNGDPSWIVGDTFLKNVYSVFRASPLSIGFAQLAGGSSSGASSSGGSSSSNGAQSTASFHTTFGGSGSHTTTGGSPTSAGSSPSGPPGSGGSATSGALSTIASVGGFYIAAGLALTLASAW</sequence>
<dbReference type="GO" id="GO:0004190">
    <property type="term" value="F:aspartic-type endopeptidase activity"/>
    <property type="evidence" value="ECO:0007669"/>
    <property type="project" value="UniProtKB-KW"/>
</dbReference>
<dbReference type="STRING" id="139825.A0A401GE83"/>
<feature type="compositionally biased region" description="Low complexity" evidence="7">
    <location>
        <begin position="417"/>
        <end position="459"/>
    </location>
</feature>
<proteinExistence type="inferred from homology"/>
<comment type="caution">
    <text evidence="10">The sequence shown here is derived from an EMBL/GenBank/DDBJ whole genome shotgun (WGS) entry which is preliminary data.</text>
</comment>
<evidence type="ECO:0000256" key="7">
    <source>
        <dbReference type="SAM" id="MobiDB-lite"/>
    </source>
</evidence>
<evidence type="ECO:0000256" key="2">
    <source>
        <dbReference type="ARBA" id="ARBA00022670"/>
    </source>
</evidence>
<accession>A0A401GE83</accession>
<dbReference type="PRINTS" id="PR00792">
    <property type="entry name" value="PEPSIN"/>
</dbReference>
<feature type="domain" description="Peptidase A1" evidence="9">
    <location>
        <begin position="76"/>
        <end position="407"/>
    </location>
</feature>
<evidence type="ECO:0000256" key="5">
    <source>
        <dbReference type="PIRSR" id="PIRSR601461-1"/>
    </source>
</evidence>
<evidence type="ECO:0000256" key="8">
    <source>
        <dbReference type="SAM" id="SignalP"/>
    </source>
</evidence>
<protein>
    <submittedName>
        <fullName evidence="10">Aspartic protease</fullName>
    </submittedName>
</protein>
<name>A0A401GE83_9APHY</name>
<dbReference type="RefSeq" id="XP_027611402.1">
    <property type="nucleotide sequence ID" value="XM_027755601.1"/>
</dbReference>
<dbReference type="PROSITE" id="PS51767">
    <property type="entry name" value="PEPTIDASE_A1"/>
    <property type="match status" value="1"/>
</dbReference>
<feature type="active site" evidence="5">
    <location>
        <position position="94"/>
    </location>
</feature>
<evidence type="ECO:0000256" key="6">
    <source>
        <dbReference type="RuleBase" id="RU000454"/>
    </source>
</evidence>
<keyword evidence="4 6" id="KW-0378">Hydrolase</keyword>
<organism evidence="10 11">
    <name type="scientific">Sparassis crispa</name>
    <dbReference type="NCBI Taxonomy" id="139825"/>
    <lineage>
        <taxon>Eukaryota</taxon>
        <taxon>Fungi</taxon>
        <taxon>Dikarya</taxon>
        <taxon>Basidiomycota</taxon>
        <taxon>Agaricomycotina</taxon>
        <taxon>Agaricomycetes</taxon>
        <taxon>Polyporales</taxon>
        <taxon>Sparassidaceae</taxon>
        <taxon>Sparassis</taxon>
    </lineage>
</organism>
<feature type="chain" id="PRO_5019546547" evidence="8">
    <location>
        <begin position="19"/>
        <end position="497"/>
    </location>
</feature>
<evidence type="ECO:0000313" key="11">
    <source>
        <dbReference type="Proteomes" id="UP000287166"/>
    </source>
</evidence>
<dbReference type="InterPro" id="IPR001461">
    <property type="entry name" value="Aspartic_peptidase_A1"/>
</dbReference>
<reference evidence="10 11" key="1">
    <citation type="journal article" date="2018" name="Sci. Rep.">
        <title>Genome sequence of the cauliflower mushroom Sparassis crispa (Hanabiratake) and its association with beneficial usage.</title>
        <authorList>
            <person name="Kiyama R."/>
            <person name="Furutani Y."/>
            <person name="Kawaguchi K."/>
            <person name="Nakanishi T."/>
        </authorList>
    </citation>
    <scope>NUCLEOTIDE SEQUENCE [LARGE SCALE GENOMIC DNA]</scope>
</reference>
<dbReference type="InterPro" id="IPR021109">
    <property type="entry name" value="Peptidase_aspartic_dom_sf"/>
</dbReference>
<dbReference type="GeneID" id="38777406"/>
<dbReference type="AlphaFoldDB" id="A0A401GE83"/>
<evidence type="ECO:0000259" key="9">
    <source>
        <dbReference type="PROSITE" id="PS51767"/>
    </source>
</evidence>
<feature type="active site" evidence="5">
    <location>
        <position position="293"/>
    </location>
</feature>
<comment type="similarity">
    <text evidence="1 6">Belongs to the peptidase A1 family.</text>
</comment>
<dbReference type="Proteomes" id="UP000287166">
    <property type="component" value="Unassembled WGS sequence"/>
</dbReference>
<keyword evidence="11" id="KW-1185">Reference proteome</keyword>
<evidence type="ECO:0000256" key="4">
    <source>
        <dbReference type="ARBA" id="ARBA00022801"/>
    </source>
</evidence>
<evidence type="ECO:0000256" key="3">
    <source>
        <dbReference type="ARBA" id="ARBA00022750"/>
    </source>
</evidence>
<evidence type="ECO:0000313" key="10">
    <source>
        <dbReference type="EMBL" id="GBE80489.1"/>
    </source>
</evidence>
<dbReference type="PROSITE" id="PS00141">
    <property type="entry name" value="ASP_PROTEASE"/>
    <property type="match status" value="1"/>
</dbReference>
<dbReference type="Pfam" id="PF00026">
    <property type="entry name" value="Asp"/>
    <property type="match status" value="1"/>
</dbReference>
<feature type="signal peptide" evidence="8">
    <location>
        <begin position="1"/>
        <end position="18"/>
    </location>
</feature>
<dbReference type="GO" id="GO:0006508">
    <property type="term" value="P:proteolysis"/>
    <property type="evidence" value="ECO:0007669"/>
    <property type="project" value="UniProtKB-KW"/>
</dbReference>
<evidence type="ECO:0000256" key="1">
    <source>
        <dbReference type="ARBA" id="ARBA00007447"/>
    </source>
</evidence>
<keyword evidence="8" id="KW-0732">Signal</keyword>
<dbReference type="OrthoDB" id="771136at2759"/>